<accession>A0A5Q0H2P3</accession>
<dbReference type="EMBL" id="CP034550">
    <property type="protein sequence ID" value="QFZ20383.1"/>
    <property type="molecule type" value="Genomic_DNA"/>
</dbReference>
<dbReference type="AlphaFoldDB" id="A0A5Q0H2P3"/>
<proteinExistence type="predicted"/>
<name>A0A5Q0H2P3_SACSY</name>
<keyword evidence="2" id="KW-1185">Reference proteome</keyword>
<organism evidence="1 2">
    <name type="scientific">Saccharothrix syringae</name>
    <name type="common">Nocardiopsis syringae</name>
    <dbReference type="NCBI Taxonomy" id="103733"/>
    <lineage>
        <taxon>Bacteria</taxon>
        <taxon>Bacillati</taxon>
        <taxon>Actinomycetota</taxon>
        <taxon>Actinomycetes</taxon>
        <taxon>Pseudonocardiales</taxon>
        <taxon>Pseudonocardiaceae</taxon>
        <taxon>Saccharothrix</taxon>
    </lineage>
</organism>
<evidence type="ECO:0000313" key="1">
    <source>
        <dbReference type="EMBL" id="QFZ20383.1"/>
    </source>
</evidence>
<gene>
    <name evidence="1" type="ORF">EKG83_25835</name>
</gene>
<protein>
    <submittedName>
        <fullName evidence="1">Uncharacterized protein</fullName>
    </submittedName>
</protein>
<dbReference type="RefSeq" id="WP_153278397.1">
    <property type="nucleotide sequence ID" value="NZ_CP034550.1"/>
</dbReference>
<dbReference type="KEGG" id="ssyi:EKG83_25835"/>
<reference evidence="2" key="1">
    <citation type="journal article" date="2021" name="Curr. Microbiol.">
        <title>Complete genome of nocamycin-producing strain Saccharothrix syringae NRRL B-16468 reveals the biosynthetic potential for secondary metabolites.</title>
        <authorList>
            <person name="Mo X."/>
            <person name="Yang S."/>
        </authorList>
    </citation>
    <scope>NUCLEOTIDE SEQUENCE [LARGE SCALE GENOMIC DNA]</scope>
    <source>
        <strain evidence="2">ATCC 51364 / DSM 43886 / JCM 6844 / KCTC 9398 / NBRC 14523 / NRRL B-16468 / INA 2240</strain>
    </source>
</reference>
<dbReference type="Proteomes" id="UP000325787">
    <property type="component" value="Chromosome"/>
</dbReference>
<dbReference type="OrthoDB" id="3698959at2"/>
<evidence type="ECO:0000313" key="2">
    <source>
        <dbReference type="Proteomes" id="UP000325787"/>
    </source>
</evidence>
<sequence>MPARRLEILLPADVTVREYAAVAHAVWAVLNAAGFGRDSALRPDEGISDAELNAAFDQDVAGYPWSP</sequence>